<sequence>MRELFLSPAICPNVGLNPLTPMGAALLERRMASQTSIAVCLEVVEQQA</sequence>
<name>A0A0A1VTA6_MICAE</name>
<accession>A0A0A1VTA6</accession>
<organism evidence="1 2">
    <name type="scientific">Microcystis aeruginosa NIES-44</name>
    <dbReference type="NCBI Taxonomy" id="449439"/>
    <lineage>
        <taxon>Bacteria</taxon>
        <taxon>Bacillati</taxon>
        <taxon>Cyanobacteriota</taxon>
        <taxon>Cyanophyceae</taxon>
        <taxon>Oscillatoriophycideae</taxon>
        <taxon>Chroococcales</taxon>
        <taxon>Microcystaceae</taxon>
        <taxon>Microcystis</taxon>
    </lineage>
</organism>
<proteinExistence type="predicted"/>
<evidence type="ECO:0000313" key="1">
    <source>
        <dbReference type="EMBL" id="GAL92526.1"/>
    </source>
</evidence>
<reference evidence="2" key="1">
    <citation type="journal article" date="2015" name="Genome">
        <title>Whole Genome Sequence of the Non-Microcystin-Producing Microcystis aeruginosa Strain NIES-44.</title>
        <authorList>
            <person name="Okano K."/>
            <person name="Miyata N."/>
            <person name="Ozaki Y."/>
        </authorList>
    </citation>
    <scope>NUCLEOTIDE SEQUENCE [LARGE SCALE GENOMIC DNA]</scope>
    <source>
        <strain evidence="2">NIES-44</strain>
    </source>
</reference>
<dbReference type="Proteomes" id="UP000030321">
    <property type="component" value="Unassembled WGS sequence"/>
</dbReference>
<gene>
    <name evidence="1" type="ORF">N44_01084</name>
</gene>
<comment type="caution">
    <text evidence="1">The sequence shown here is derived from an EMBL/GenBank/DDBJ whole genome shotgun (WGS) entry which is preliminary data.</text>
</comment>
<protein>
    <submittedName>
        <fullName evidence="1">Uncharacterized protein</fullName>
    </submittedName>
</protein>
<dbReference type="EMBL" id="BBPA01000021">
    <property type="protein sequence ID" value="GAL92526.1"/>
    <property type="molecule type" value="Genomic_DNA"/>
</dbReference>
<dbReference type="AlphaFoldDB" id="A0A0A1VTA6"/>
<evidence type="ECO:0000313" key="2">
    <source>
        <dbReference type="Proteomes" id="UP000030321"/>
    </source>
</evidence>